<sequence>MSCSEAAGARAPETASDAAQTAATSPHEPPTGLLDALALSAPAANQPGRQDLTTLDSRQAVLQCSVQTPRGGPSPAVA</sequence>
<dbReference type="Proteomes" id="UP001221328">
    <property type="component" value="Unassembled WGS sequence"/>
</dbReference>
<protein>
    <submittedName>
        <fullName evidence="2">Uncharacterized protein</fullName>
    </submittedName>
</protein>
<reference evidence="2 3" key="1">
    <citation type="journal article" date="2015" name="Int. J. Syst. Evol. Microbiol.">
        <title>Streptomyces gilvifuscus sp. nov., an actinomycete that produces antibacterial compounds isolated from soil.</title>
        <authorList>
            <person name="Nguyen T.M."/>
            <person name="Kim J."/>
        </authorList>
    </citation>
    <scope>NUCLEOTIDE SEQUENCE [LARGE SCALE GENOMIC DNA]</scope>
    <source>
        <strain evidence="2 3">T113</strain>
    </source>
</reference>
<gene>
    <name evidence="2" type="ORF">PO587_38650</name>
</gene>
<name>A0ABT5G6I9_9ACTN</name>
<evidence type="ECO:0000256" key="1">
    <source>
        <dbReference type="SAM" id="MobiDB-lite"/>
    </source>
</evidence>
<feature type="region of interest" description="Disordered" evidence="1">
    <location>
        <begin position="1"/>
        <end position="33"/>
    </location>
</feature>
<evidence type="ECO:0000313" key="2">
    <source>
        <dbReference type="EMBL" id="MDC2960363.1"/>
    </source>
</evidence>
<accession>A0ABT5G6I9</accession>
<proteinExistence type="predicted"/>
<organism evidence="2 3">
    <name type="scientific">Streptomyces gilvifuscus</name>
    <dbReference type="NCBI Taxonomy" id="1550617"/>
    <lineage>
        <taxon>Bacteria</taxon>
        <taxon>Bacillati</taxon>
        <taxon>Actinomycetota</taxon>
        <taxon>Actinomycetes</taxon>
        <taxon>Kitasatosporales</taxon>
        <taxon>Streptomycetaceae</taxon>
        <taxon>Streptomyces</taxon>
    </lineage>
</organism>
<keyword evidence="3" id="KW-1185">Reference proteome</keyword>
<dbReference type="RefSeq" id="WP_272178511.1">
    <property type="nucleotide sequence ID" value="NZ_JAQOSK010000022.1"/>
</dbReference>
<comment type="caution">
    <text evidence="2">The sequence shown here is derived from an EMBL/GenBank/DDBJ whole genome shotgun (WGS) entry which is preliminary data.</text>
</comment>
<feature type="compositionally biased region" description="Low complexity" evidence="1">
    <location>
        <begin position="11"/>
        <end position="24"/>
    </location>
</feature>
<dbReference type="EMBL" id="JAQOSK010000022">
    <property type="protein sequence ID" value="MDC2960363.1"/>
    <property type="molecule type" value="Genomic_DNA"/>
</dbReference>
<evidence type="ECO:0000313" key="3">
    <source>
        <dbReference type="Proteomes" id="UP001221328"/>
    </source>
</evidence>